<dbReference type="Pfam" id="PF03703">
    <property type="entry name" value="bPH_2"/>
    <property type="match status" value="1"/>
</dbReference>
<gene>
    <name evidence="4" type="ORF">IW248_000605</name>
</gene>
<dbReference type="EMBL" id="JADOTX010000001">
    <property type="protein sequence ID" value="MBG6064318.1"/>
    <property type="molecule type" value="Genomic_DNA"/>
</dbReference>
<reference evidence="4 5" key="1">
    <citation type="submission" date="2020-11" db="EMBL/GenBank/DDBJ databases">
        <title>Sequencing the genomes of 1000 actinobacteria strains.</title>
        <authorList>
            <person name="Klenk H.-P."/>
        </authorList>
    </citation>
    <scope>NUCLEOTIDE SEQUENCE [LARGE SCALE GENOMIC DNA]</scope>
    <source>
        <strain evidence="4 5">DSM 101692</strain>
    </source>
</reference>
<proteinExistence type="predicted"/>
<feature type="compositionally biased region" description="Pro residues" evidence="1">
    <location>
        <begin position="53"/>
        <end position="65"/>
    </location>
</feature>
<comment type="caution">
    <text evidence="4">The sequence shown here is derived from an EMBL/GenBank/DDBJ whole genome shotgun (WGS) entry which is preliminary data.</text>
</comment>
<dbReference type="PANTHER" id="PTHR34473:SF3">
    <property type="entry name" value="TRANSMEMBRANE PROTEIN-RELATED"/>
    <property type="match status" value="1"/>
</dbReference>
<evidence type="ECO:0000256" key="1">
    <source>
        <dbReference type="SAM" id="MobiDB-lite"/>
    </source>
</evidence>
<feature type="compositionally biased region" description="Low complexity" evidence="1">
    <location>
        <begin position="66"/>
        <end position="76"/>
    </location>
</feature>
<keyword evidence="2" id="KW-1133">Transmembrane helix</keyword>
<dbReference type="PANTHER" id="PTHR34473">
    <property type="entry name" value="UPF0699 TRANSMEMBRANE PROTEIN YDBS"/>
    <property type="match status" value="1"/>
</dbReference>
<name>A0ABS0JB76_9ACTN</name>
<feature type="compositionally biased region" description="Pro residues" evidence="1">
    <location>
        <begin position="77"/>
        <end position="88"/>
    </location>
</feature>
<evidence type="ECO:0000259" key="3">
    <source>
        <dbReference type="Pfam" id="PF03703"/>
    </source>
</evidence>
<evidence type="ECO:0000313" key="5">
    <source>
        <dbReference type="Proteomes" id="UP000614915"/>
    </source>
</evidence>
<accession>A0ABS0JB76</accession>
<keyword evidence="2" id="KW-0812">Transmembrane</keyword>
<feature type="region of interest" description="Disordered" evidence="1">
    <location>
        <begin position="1"/>
        <end position="109"/>
    </location>
</feature>
<evidence type="ECO:0000256" key="2">
    <source>
        <dbReference type="SAM" id="Phobius"/>
    </source>
</evidence>
<evidence type="ECO:0000313" key="4">
    <source>
        <dbReference type="EMBL" id="MBG6064318.1"/>
    </source>
</evidence>
<feature type="transmembrane region" description="Helical" evidence="2">
    <location>
        <begin position="155"/>
        <end position="177"/>
    </location>
</feature>
<keyword evidence="5" id="KW-1185">Reference proteome</keyword>
<protein>
    <submittedName>
        <fullName evidence="4">Membrane protein YdbS with pleckstrin-like domain</fullName>
    </submittedName>
</protein>
<feature type="compositionally biased region" description="Pro residues" evidence="1">
    <location>
        <begin position="1"/>
        <end position="34"/>
    </location>
</feature>
<feature type="domain" description="YdbS-like PH" evidence="3">
    <location>
        <begin position="177"/>
        <end position="255"/>
    </location>
</feature>
<organism evidence="4 5">
    <name type="scientific">Micromonospora ureilytica</name>
    <dbReference type="NCBI Taxonomy" id="709868"/>
    <lineage>
        <taxon>Bacteria</taxon>
        <taxon>Bacillati</taxon>
        <taxon>Actinomycetota</taxon>
        <taxon>Actinomycetes</taxon>
        <taxon>Micromonosporales</taxon>
        <taxon>Micromonosporaceae</taxon>
        <taxon>Micromonospora</taxon>
    </lineage>
</organism>
<keyword evidence="2" id="KW-0472">Membrane</keyword>
<dbReference type="Proteomes" id="UP000614915">
    <property type="component" value="Unassembled WGS sequence"/>
</dbReference>
<feature type="transmembrane region" description="Helical" evidence="2">
    <location>
        <begin position="129"/>
        <end position="149"/>
    </location>
</feature>
<dbReference type="InterPro" id="IPR005182">
    <property type="entry name" value="YdbS-like_PH"/>
</dbReference>
<sequence>MSGDPPASPGPTSPSWPPTPATPPPGVEPPPGAFPAPGTLGPEPAAPDVSTPAPLPPGALPPGHRPAPAADQRAPDLPAPGLLPPDPGPGGSDAGALLTAAPGGRGPLEPWPDTVTWQPISTDLIWVELIRLAIVVAIGLAVTAVGWAFSGHWLFGLAVAVVLVLGAWRAFAIVRAVRAWGYAERENDLLVRHGLLVRRLSIVPYSRMQFVDVSAGPLERAFDLATVQLHTAAAASDARVPGLRPAEASRLRDRLTALGEDRVEGL</sequence>